<keyword evidence="2" id="KW-1185">Reference proteome</keyword>
<dbReference type="EMBL" id="LLXS01000022">
    <property type="protein sequence ID" value="KRG41900.1"/>
    <property type="molecule type" value="Genomic_DNA"/>
</dbReference>
<comment type="caution">
    <text evidence="1">The sequence shown here is derived from an EMBL/GenBank/DDBJ whole genome shotgun (WGS) entry which is preliminary data.</text>
</comment>
<name>A0A0R0AAC2_9GAMM</name>
<gene>
    <name evidence="1" type="ORF">ARC78_10585</name>
</gene>
<reference evidence="1 2" key="1">
    <citation type="submission" date="2015-10" db="EMBL/GenBank/DDBJ databases">
        <title>Genome sequencing and analysis of members of genus Stenotrophomonas.</title>
        <authorList>
            <person name="Patil P.P."/>
            <person name="Midha S."/>
            <person name="Patil P.B."/>
        </authorList>
    </citation>
    <scope>NUCLEOTIDE SEQUENCE [LARGE SCALE GENOMIC DNA]</scope>
    <source>
        <strain evidence="1 2">JCM 9942</strain>
    </source>
</reference>
<protein>
    <submittedName>
        <fullName evidence="1">Uncharacterized protein</fullName>
    </submittedName>
</protein>
<evidence type="ECO:0000313" key="2">
    <source>
        <dbReference type="Proteomes" id="UP000050836"/>
    </source>
</evidence>
<dbReference type="Proteomes" id="UP000050836">
    <property type="component" value="Unassembled WGS sequence"/>
</dbReference>
<sequence>MNGTYGDQLGITRYAFQSNGEVTVEAMGVSQKMSYERDGQSLKVQLPQGNAQLNFTIKEDGSLEGPMGIVLEKVEE</sequence>
<evidence type="ECO:0000313" key="1">
    <source>
        <dbReference type="EMBL" id="KRG41900.1"/>
    </source>
</evidence>
<proteinExistence type="predicted"/>
<organism evidence="1 2">
    <name type="scientific">Stenotrophomonas pictorum JCM 9942</name>
    <dbReference type="NCBI Taxonomy" id="1236960"/>
    <lineage>
        <taxon>Bacteria</taxon>
        <taxon>Pseudomonadati</taxon>
        <taxon>Pseudomonadota</taxon>
        <taxon>Gammaproteobacteria</taxon>
        <taxon>Lysobacterales</taxon>
        <taxon>Lysobacteraceae</taxon>
        <taxon>Stenotrophomonas</taxon>
    </lineage>
</organism>
<accession>A0A0R0AAC2</accession>
<dbReference type="AlphaFoldDB" id="A0A0R0AAC2"/>